<evidence type="ECO:0000256" key="1">
    <source>
        <dbReference type="SAM" id="MobiDB-lite"/>
    </source>
</evidence>
<dbReference type="AlphaFoldDB" id="A0A4Y2FFI2"/>
<proteinExistence type="predicted"/>
<dbReference type="Proteomes" id="UP000499080">
    <property type="component" value="Unassembled WGS sequence"/>
</dbReference>
<protein>
    <submittedName>
        <fullName evidence="2">Uncharacterized protein</fullName>
    </submittedName>
</protein>
<evidence type="ECO:0000313" key="3">
    <source>
        <dbReference type="Proteomes" id="UP000499080"/>
    </source>
</evidence>
<sequence>MVESLGYLERMKPVASKSDALPKDFDFIAKGISGNTGFAHGQKDDDDIEKHQNKSSSEVASHGCDNRDKELANRDEFLV</sequence>
<organism evidence="2 3">
    <name type="scientific">Araneus ventricosus</name>
    <name type="common">Orbweaver spider</name>
    <name type="synonym">Epeira ventricosa</name>
    <dbReference type="NCBI Taxonomy" id="182803"/>
    <lineage>
        <taxon>Eukaryota</taxon>
        <taxon>Metazoa</taxon>
        <taxon>Ecdysozoa</taxon>
        <taxon>Arthropoda</taxon>
        <taxon>Chelicerata</taxon>
        <taxon>Arachnida</taxon>
        <taxon>Araneae</taxon>
        <taxon>Araneomorphae</taxon>
        <taxon>Entelegynae</taxon>
        <taxon>Araneoidea</taxon>
        <taxon>Araneidae</taxon>
        <taxon>Araneus</taxon>
    </lineage>
</organism>
<keyword evidence="3" id="KW-1185">Reference proteome</keyword>
<dbReference type="EMBL" id="BGPR01095921">
    <property type="protein sequence ID" value="GBM40250.1"/>
    <property type="molecule type" value="Genomic_DNA"/>
</dbReference>
<evidence type="ECO:0000313" key="2">
    <source>
        <dbReference type="EMBL" id="GBM40250.1"/>
    </source>
</evidence>
<comment type="caution">
    <text evidence="2">The sequence shown here is derived from an EMBL/GenBank/DDBJ whole genome shotgun (WGS) entry which is preliminary data.</text>
</comment>
<name>A0A4Y2FFI2_ARAVE</name>
<feature type="region of interest" description="Disordered" evidence="1">
    <location>
        <begin position="36"/>
        <end position="68"/>
    </location>
</feature>
<gene>
    <name evidence="2" type="ORF">AVEN_129001_1</name>
</gene>
<accession>A0A4Y2FFI2</accession>
<reference evidence="2 3" key="1">
    <citation type="journal article" date="2019" name="Sci. Rep.">
        <title>Orb-weaving spider Araneus ventricosus genome elucidates the spidroin gene catalogue.</title>
        <authorList>
            <person name="Kono N."/>
            <person name="Nakamura H."/>
            <person name="Ohtoshi R."/>
            <person name="Moran D.A.P."/>
            <person name="Shinohara A."/>
            <person name="Yoshida Y."/>
            <person name="Fujiwara M."/>
            <person name="Mori M."/>
            <person name="Tomita M."/>
            <person name="Arakawa K."/>
        </authorList>
    </citation>
    <scope>NUCLEOTIDE SEQUENCE [LARGE SCALE GENOMIC DNA]</scope>
</reference>